<comment type="caution">
    <text evidence="2">The sequence shown here is derived from an EMBL/GenBank/DDBJ whole genome shotgun (WGS) entry which is preliminary data.</text>
</comment>
<feature type="region of interest" description="Disordered" evidence="1">
    <location>
        <begin position="17"/>
        <end position="38"/>
    </location>
</feature>
<protein>
    <submittedName>
        <fullName evidence="2">Uncharacterized protein</fullName>
    </submittedName>
</protein>
<name>A0AAW9CQ21_BURTH</name>
<dbReference type="Proteomes" id="UP001272137">
    <property type="component" value="Unassembled WGS sequence"/>
</dbReference>
<accession>A0AAW9CQ21</accession>
<evidence type="ECO:0000313" key="3">
    <source>
        <dbReference type="Proteomes" id="UP001272137"/>
    </source>
</evidence>
<reference evidence="2" key="1">
    <citation type="submission" date="2018-08" db="EMBL/GenBank/DDBJ databases">
        <title>Identification of Burkholderia cepacia strains that express a Burkholderia pseudomallei-like capsular polysaccharide.</title>
        <authorList>
            <person name="Burtnick M.N."/>
            <person name="Vongsouvath M."/>
            <person name="Newton P."/>
            <person name="Wuthiekanun V."/>
            <person name="Limmathurotsakul D."/>
            <person name="Brett P.J."/>
            <person name="Chantratita N."/>
            <person name="Dance D.A."/>
        </authorList>
    </citation>
    <scope>NUCLEOTIDE SEQUENCE</scope>
    <source>
        <strain evidence="2">SBXCC001</strain>
    </source>
</reference>
<dbReference type="AlphaFoldDB" id="A0AAW9CQ21"/>
<proteinExistence type="predicted"/>
<organism evidence="2 3">
    <name type="scientific">Burkholderia thailandensis</name>
    <dbReference type="NCBI Taxonomy" id="57975"/>
    <lineage>
        <taxon>Bacteria</taxon>
        <taxon>Pseudomonadati</taxon>
        <taxon>Pseudomonadota</taxon>
        <taxon>Betaproteobacteria</taxon>
        <taxon>Burkholderiales</taxon>
        <taxon>Burkholderiaceae</taxon>
        <taxon>Burkholderia</taxon>
        <taxon>pseudomallei group</taxon>
    </lineage>
</organism>
<gene>
    <name evidence="2" type="ORF">C7S16_4756</name>
</gene>
<evidence type="ECO:0000256" key="1">
    <source>
        <dbReference type="SAM" id="MobiDB-lite"/>
    </source>
</evidence>
<sequence>MTRVPVLFPLPMTVASSRAAGGATTDVRSRAARRRRVR</sequence>
<evidence type="ECO:0000313" key="2">
    <source>
        <dbReference type="EMBL" id="MDW9252983.1"/>
    </source>
</evidence>
<dbReference type="EMBL" id="QXCT01000001">
    <property type="protein sequence ID" value="MDW9252983.1"/>
    <property type="molecule type" value="Genomic_DNA"/>
</dbReference>